<dbReference type="GeneID" id="59342840"/>
<gene>
    <name evidence="3" type="ORF">MIND_00347700</name>
</gene>
<feature type="compositionally biased region" description="Low complexity" evidence="1">
    <location>
        <begin position="225"/>
        <end position="236"/>
    </location>
</feature>
<dbReference type="OrthoDB" id="2362516at2759"/>
<feature type="signal peptide" evidence="2">
    <location>
        <begin position="1"/>
        <end position="15"/>
    </location>
</feature>
<sequence>MIPLVIFSAALMAHSAPLLSRDFRLQNGLDAQKLNAKFKTLTNSTECTDGEQACIGVSFAQCVAGNFQLSPCSGGTICAALPLVNKAGTSITCDTASDVADRIAQTGATGGVDGSDPTPTTTSSPVANSTSDFLLQNGLDSQKLNTKFASLTADSPCSDDERACIGTATGLCLNGSFVVFPCSTGTVCAALPSLTEPGTFVTCDAPDDIKNRIDQTGATGGIDGSESSTSSVAASSPMASSSDFRLQNGLDAQRLNAQFATLDVSASCSDGEQACIGDAFAQCVAGSFGDDTLRWWSCLCCASACKQAGNEYSM</sequence>
<evidence type="ECO:0000313" key="3">
    <source>
        <dbReference type="EMBL" id="KAF7309759.1"/>
    </source>
</evidence>
<keyword evidence="2" id="KW-0732">Signal</keyword>
<dbReference type="RefSeq" id="XP_037223209.1">
    <property type="nucleotide sequence ID" value="XM_037360324.1"/>
</dbReference>
<accession>A0A8H6WER9</accession>
<evidence type="ECO:0000256" key="2">
    <source>
        <dbReference type="SAM" id="SignalP"/>
    </source>
</evidence>
<feature type="region of interest" description="Disordered" evidence="1">
    <location>
        <begin position="107"/>
        <end position="127"/>
    </location>
</feature>
<comment type="caution">
    <text evidence="3">The sequence shown here is derived from an EMBL/GenBank/DDBJ whole genome shotgun (WGS) entry which is preliminary data.</text>
</comment>
<name>A0A8H6WER9_9AGAR</name>
<feature type="chain" id="PRO_5034181211" description="Carbohydrate-binding module family 19 domain-containing protein" evidence="2">
    <location>
        <begin position="16"/>
        <end position="314"/>
    </location>
</feature>
<feature type="compositionally biased region" description="Low complexity" evidence="1">
    <location>
        <begin position="114"/>
        <end position="126"/>
    </location>
</feature>
<evidence type="ECO:0000256" key="1">
    <source>
        <dbReference type="SAM" id="MobiDB-lite"/>
    </source>
</evidence>
<dbReference type="AlphaFoldDB" id="A0A8H6WER9"/>
<organism evidence="3 4">
    <name type="scientific">Mycena indigotica</name>
    <dbReference type="NCBI Taxonomy" id="2126181"/>
    <lineage>
        <taxon>Eukaryota</taxon>
        <taxon>Fungi</taxon>
        <taxon>Dikarya</taxon>
        <taxon>Basidiomycota</taxon>
        <taxon>Agaricomycotina</taxon>
        <taxon>Agaricomycetes</taxon>
        <taxon>Agaricomycetidae</taxon>
        <taxon>Agaricales</taxon>
        <taxon>Marasmiineae</taxon>
        <taxon>Mycenaceae</taxon>
        <taxon>Mycena</taxon>
    </lineage>
</organism>
<evidence type="ECO:0000313" key="4">
    <source>
        <dbReference type="Proteomes" id="UP000636479"/>
    </source>
</evidence>
<proteinExistence type="predicted"/>
<reference evidence="3" key="1">
    <citation type="submission" date="2020-05" db="EMBL/GenBank/DDBJ databases">
        <title>Mycena genomes resolve the evolution of fungal bioluminescence.</title>
        <authorList>
            <person name="Tsai I.J."/>
        </authorList>
    </citation>
    <scope>NUCLEOTIDE SEQUENCE</scope>
    <source>
        <strain evidence="3">171206Taipei</strain>
    </source>
</reference>
<protein>
    <recommendedName>
        <fullName evidence="5">Carbohydrate-binding module family 19 domain-containing protein</fullName>
    </recommendedName>
</protein>
<dbReference type="Proteomes" id="UP000636479">
    <property type="component" value="Unassembled WGS sequence"/>
</dbReference>
<feature type="region of interest" description="Disordered" evidence="1">
    <location>
        <begin position="217"/>
        <end position="236"/>
    </location>
</feature>
<dbReference type="EMBL" id="JACAZF010000003">
    <property type="protein sequence ID" value="KAF7309759.1"/>
    <property type="molecule type" value="Genomic_DNA"/>
</dbReference>
<evidence type="ECO:0008006" key="5">
    <source>
        <dbReference type="Google" id="ProtNLM"/>
    </source>
</evidence>
<keyword evidence="4" id="KW-1185">Reference proteome</keyword>